<dbReference type="AlphaFoldDB" id="A0A087AL30"/>
<proteinExistence type="predicted"/>
<protein>
    <submittedName>
        <fullName evidence="1">Uncharacterized protein</fullName>
    </submittedName>
</protein>
<sequence length="50" mass="5218">MIRNFFLMMIGLSTNGVPTTTVTSATTLGMVADMEDNAAATPATPLNWAA</sequence>
<evidence type="ECO:0000313" key="2">
    <source>
        <dbReference type="Proteomes" id="UP000029067"/>
    </source>
</evidence>
<dbReference type="STRING" id="1688.BCUN_1605"/>
<gene>
    <name evidence="1" type="ORF">BCUN_1605</name>
</gene>
<evidence type="ECO:0000313" key="1">
    <source>
        <dbReference type="EMBL" id="KFI59480.1"/>
    </source>
</evidence>
<dbReference type="RefSeq" id="WP_156100155.1">
    <property type="nucleotide sequence ID" value="NZ_JGYV01000025.1"/>
</dbReference>
<keyword evidence="2" id="KW-1185">Reference proteome</keyword>
<dbReference type="EMBL" id="JGYV01000025">
    <property type="protein sequence ID" value="KFI59480.1"/>
    <property type="molecule type" value="Genomic_DNA"/>
</dbReference>
<accession>A0A087AL30</accession>
<name>A0A087AL30_9BIFI</name>
<reference evidence="1 2" key="1">
    <citation type="submission" date="2014-03" db="EMBL/GenBank/DDBJ databases">
        <title>Genomics of Bifidobacteria.</title>
        <authorList>
            <person name="Ventura M."/>
            <person name="Milani C."/>
            <person name="Lugli G.A."/>
        </authorList>
    </citation>
    <scope>NUCLEOTIDE SEQUENCE [LARGE SCALE GENOMIC DNA]</scope>
    <source>
        <strain evidence="1 2">LMG 10738</strain>
    </source>
</reference>
<organism evidence="1 2">
    <name type="scientific">Bifidobacterium cuniculi</name>
    <dbReference type="NCBI Taxonomy" id="1688"/>
    <lineage>
        <taxon>Bacteria</taxon>
        <taxon>Bacillati</taxon>
        <taxon>Actinomycetota</taxon>
        <taxon>Actinomycetes</taxon>
        <taxon>Bifidobacteriales</taxon>
        <taxon>Bifidobacteriaceae</taxon>
        <taxon>Bifidobacterium</taxon>
    </lineage>
</organism>
<dbReference type="Proteomes" id="UP000029067">
    <property type="component" value="Unassembled WGS sequence"/>
</dbReference>
<comment type="caution">
    <text evidence="1">The sequence shown here is derived from an EMBL/GenBank/DDBJ whole genome shotgun (WGS) entry which is preliminary data.</text>
</comment>